<proteinExistence type="predicted"/>
<dbReference type="AlphaFoldDB" id="A0A5B9VXJ7"/>
<feature type="transmembrane region" description="Helical" evidence="1">
    <location>
        <begin position="12"/>
        <end position="33"/>
    </location>
</feature>
<reference evidence="2 3" key="1">
    <citation type="submission" date="2019-08" db="EMBL/GenBank/DDBJ databases">
        <title>Deep-cultivation of Planctomycetes and their phenomic and genomic characterization uncovers novel biology.</title>
        <authorList>
            <person name="Wiegand S."/>
            <person name="Jogler M."/>
            <person name="Boedeker C."/>
            <person name="Pinto D."/>
            <person name="Vollmers J."/>
            <person name="Rivas-Marin E."/>
            <person name="Kohn T."/>
            <person name="Peeters S.H."/>
            <person name="Heuer A."/>
            <person name="Rast P."/>
            <person name="Oberbeckmann S."/>
            <person name="Bunk B."/>
            <person name="Jeske O."/>
            <person name="Meyerdierks A."/>
            <person name="Storesund J.E."/>
            <person name="Kallscheuer N."/>
            <person name="Luecker S."/>
            <person name="Lage O.M."/>
            <person name="Pohl T."/>
            <person name="Merkel B.J."/>
            <person name="Hornburger P."/>
            <person name="Mueller R.-W."/>
            <person name="Bruemmer F."/>
            <person name="Labrenz M."/>
            <person name="Spormann A.M."/>
            <person name="Op den Camp H."/>
            <person name="Overmann J."/>
            <person name="Amann R."/>
            <person name="Jetten M.S.M."/>
            <person name="Mascher T."/>
            <person name="Medema M.H."/>
            <person name="Devos D.P."/>
            <person name="Kaster A.-K."/>
            <person name="Ovreas L."/>
            <person name="Rohde M."/>
            <person name="Galperin M.Y."/>
            <person name="Jogler C."/>
        </authorList>
    </citation>
    <scope>NUCLEOTIDE SEQUENCE [LARGE SCALE GENOMIC DNA]</scope>
    <source>
        <strain evidence="2 3">OJF2</strain>
    </source>
</reference>
<dbReference type="KEGG" id="agv:OJF2_13230"/>
<dbReference type="EMBL" id="CP042997">
    <property type="protein sequence ID" value="QEH32839.1"/>
    <property type="molecule type" value="Genomic_DNA"/>
</dbReference>
<keyword evidence="3" id="KW-1185">Reference proteome</keyword>
<accession>A0A5B9VXJ7</accession>
<keyword evidence="1" id="KW-1133">Transmembrane helix</keyword>
<evidence type="ECO:0000313" key="2">
    <source>
        <dbReference type="EMBL" id="QEH32839.1"/>
    </source>
</evidence>
<protein>
    <submittedName>
        <fullName evidence="2">Uncharacterized protein</fullName>
    </submittedName>
</protein>
<sequence length="56" mass="5744">MLLAYAGPETMLPVASVLAGAIGVVLMFGRNALAFGRKAASKFWPRAGRKPGTPAG</sequence>
<organism evidence="2 3">
    <name type="scientific">Aquisphaera giovannonii</name>
    <dbReference type="NCBI Taxonomy" id="406548"/>
    <lineage>
        <taxon>Bacteria</taxon>
        <taxon>Pseudomonadati</taxon>
        <taxon>Planctomycetota</taxon>
        <taxon>Planctomycetia</taxon>
        <taxon>Isosphaerales</taxon>
        <taxon>Isosphaeraceae</taxon>
        <taxon>Aquisphaera</taxon>
    </lineage>
</organism>
<evidence type="ECO:0000256" key="1">
    <source>
        <dbReference type="SAM" id="Phobius"/>
    </source>
</evidence>
<keyword evidence="1" id="KW-0812">Transmembrane</keyword>
<name>A0A5B9VXJ7_9BACT</name>
<evidence type="ECO:0000313" key="3">
    <source>
        <dbReference type="Proteomes" id="UP000324233"/>
    </source>
</evidence>
<dbReference type="Proteomes" id="UP000324233">
    <property type="component" value="Chromosome"/>
</dbReference>
<keyword evidence="1" id="KW-0472">Membrane</keyword>
<gene>
    <name evidence="2" type="ORF">OJF2_13230</name>
</gene>
<dbReference type="RefSeq" id="WP_168221640.1">
    <property type="nucleotide sequence ID" value="NZ_CP042997.1"/>
</dbReference>